<dbReference type="GO" id="GO:0046872">
    <property type="term" value="F:metal ion binding"/>
    <property type="evidence" value="ECO:0007669"/>
    <property type="project" value="UniProtKB-KW"/>
</dbReference>
<dbReference type="GeneID" id="20307503"/>
<dbReference type="EMBL" id="JH226131">
    <property type="protein sequence ID" value="EHY54699.1"/>
    <property type="molecule type" value="Genomic_DNA"/>
</dbReference>
<feature type="region of interest" description="Disordered" evidence="6">
    <location>
        <begin position="531"/>
        <end position="576"/>
    </location>
</feature>
<evidence type="ECO:0000256" key="2">
    <source>
        <dbReference type="ARBA" id="ARBA00022723"/>
    </source>
</evidence>
<evidence type="ECO:0000256" key="5">
    <source>
        <dbReference type="PIRSR" id="PIRSR604294-1"/>
    </source>
</evidence>
<evidence type="ECO:0000256" key="1">
    <source>
        <dbReference type="ARBA" id="ARBA00006787"/>
    </source>
</evidence>
<comment type="similarity">
    <text evidence="1">Belongs to the carotenoid oxygenase family.</text>
</comment>
<feature type="compositionally biased region" description="Basic residues" evidence="6">
    <location>
        <begin position="1"/>
        <end position="14"/>
    </location>
</feature>
<feature type="binding site" evidence="5">
    <location>
        <position position="228"/>
    </location>
    <ligand>
        <name>Fe cation</name>
        <dbReference type="ChEBI" id="CHEBI:24875"/>
        <note>catalytic</note>
    </ligand>
</feature>
<accession>H6BRB8</accession>
<dbReference type="Pfam" id="PF03055">
    <property type="entry name" value="RPE65"/>
    <property type="match status" value="1"/>
</dbReference>
<dbReference type="HOGENOM" id="CLU_016472_4_0_1"/>
<dbReference type="STRING" id="858893.H6BRB8"/>
<dbReference type="VEuPathDB" id="FungiDB:HMPREF1120_02864"/>
<feature type="region of interest" description="Disordered" evidence="6">
    <location>
        <begin position="661"/>
        <end position="682"/>
    </location>
</feature>
<dbReference type="GO" id="GO:0010436">
    <property type="term" value="F:carotenoid dioxygenase activity"/>
    <property type="evidence" value="ECO:0007669"/>
    <property type="project" value="TreeGrafter"/>
</dbReference>
<feature type="compositionally biased region" description="Polar residues" evidence="6">
    <location>
        <begin position="554"/>
        <end position="566"/>
    </location>
</feature>
<keyword evidence="3" id="KW-0560">Oxidoreductase</keyword>
<dbReference type="PANTHER" id="PTHR10543">
    <property type="entry name" value="BETA-CAROTENE DIOXYGENASE"/>
    <property type="match status" value="1"/>
</dbReference>
<keyword evidence="2 5" id="KW-0479">Metal-binding</keyword>
<evidence type="ECO:0000256" key="4">
    <source>
        <dbReference type="ARBA" id="ARBA00023004"/>
    </source>
</evidence>
<sequence>MSFTNPRKRKRSHPHPYLSGNFAPVRHSQPLTPCKYSGTIPEELYGGEYVRNGGNPVSNEDLGRDAHWFDGDGMLSGVAFTRTHDGVQPEFVNQYVLTDVFLSSISSHHLHAPILPSIATLVDPLSSLYRIVLLVFRTIFLVILSRLSGSGRAIKKISVANTGIVFHDGRALATCESGPPMRIALPGLETVGWYNGRKAEGEYGVGDEGPELGGKGLLGFMKEWTTAHPRIDPTTKELILFHSTFIPPYVHYSIIPATHSPAVLPQTPLEQPRRLLNVSVPGIASAKMMHDFGVSLNHTVIMDLPLSLDPLNLIKNLPVVAYDACGRSRFGVFPRYVPQQVRWFETDACCIFHTANTWDEQVINKDTGEVKITAVNMLACRLTSASLVFAAGDVALPETGGSEEDDQCRLYYYQFCLDGNSIKYQFALSAISFEFPSTRDDRSMSESKYIYGCSSFEGSFGAALGRAVKIDCLVKINAAELIQRGKQDPTIHPVTGCVDQRTIEEVCGPDKNPNDPISIFRMPQGWYAQEPRFVPRRRRSRRRHEATDPEKSHLQQQEQSRGQTDQGAEDKDEDEDDGWLLTYVFDESQLDAHGECRPDATSELWIIDAKDMTTVVGRVHLPRRVSYGLHGGFFSEDQVKSQRPVETIKGIKDRTVSLKQQQQEQHQEQHQQQHQDLHQCKPRRDGRFRRWDNYNDPGWWPWLAMRDALERLVG</sequence>
<reference evidence="7" key="1">
    <citation type="submission" date="2011-07" db="EMBL/GenBank/DDBJ databases">
        <title>The Genome Sequence of Exophiala (Wangiella) dermatitidis NIH/UT8656.</title>
        <authorList>
            <consortium name="The Broad Institute Genome Sequencing Platform"/>
            <person name="Cuomo C."/>
            <person name="Wang Z."/>
            <person name="Hunicke-Smith S."/>
            <person name="Szanislo P.J."/>
            <person name="Earl A."/>
            <person name="Young S.K."/>
            <person name="Zeng Q."/>
            <person name="Gargeya S."/>
            <person name="Fitzgerald M."/>
            <person name="Haas B."/>
            <person name="Abouelleil A."/>
            <person name="Alvarado L."/>
            <person name="Arachchi H.M."/>
            <person name="Berlin A."/>
            <person name="Brown A."/>
            <person name="Chapman S.B."/>
            <person name="Chen Z."/>
            <person name="Dunbar C."/>
            <person name="Freedman E."/>
            <person name="Gearin G."/>
            <person name="Gellesch M."/>
            <person name="Goldberg J."/>
            <person name="Griggs A."/>
            <person name="Gujja S."/>
            <person name="Heiman D."/>
            <person name="Howarth C."/>
            <person name="Larson L."/>
            <person name="Lui A."/>
            <person name="MacDonald P.J.P."/>
            <person name="Montmayeur A."/>
            <person name="Murphy C."/>
            <person name="Neiman D."/>
            <person name="Pearson M."/>
            <person name="Priest M."/>
            <person name="Roberts A."/>
            <person name="Saif S."/>
            <person name="Shea T."/>
            <person name="Shenoy N."/>
            <person name="Sisk P."/>
            <person name="Stolte C."/>
            <person name="Sykes S."/>
            <person name="Wortman J."/>
            <person name="Nusbaum C."/>
            <person name="Birren B."/>
        </authorList>
    </citation>
    <scope>NUCLEOTIDE SEQUENCE</scope>
    <source>
        <strain evidence="7">NIH/UT8656</strain>
    </source>
</reference>
<keyword evidence="4 5" id="KW-0408">Iron</keyword>
<protein>
    <submittedName>
        <fullName evidence="7">Carotenoid cleavage dioxygenase</fullName>
    </submittedName>
</protein>
<gene>
    <name evidence="7" type="ORF">HMPREF1120_02864</name>
</gene>
<keyword evidence="8" id="KW-1185">Reference proteome</keyword>
<dbReference type="Proteomes" id="UP000007304">
    <property type="component" value="Unassembled WGS sequence"/>
</dbReference>
<dbReference type="AlphaFoldDB" id="H6BRB8"/>
<feature type="binding site" evidence="5">
    <location>
        <position position="353"/>
    </location>
    <ligand>
        <name>Fe cation</name>
        <dbReference type="ChEBI" id="CHEBI:24875"/>
        <note>catalytic</note>
    </ligand>
</feature>
<feature type="region of interest" description="Disordered" evidence="6">
    <location>
        <begin position="1"/>
        <end position="22"/>
    </location>
</feature>
<dbReference type="InParanoid" id="H6BRB8"/>
<proteinExistence type="inferred from homology"/>
<evidence type="ECO:0000313" key="7">
    <source>
        <dbReference type="EMBL" id="EHY54699.1"/>
    </source>
</evidence>
<dbReference type="OMA" id="TVGWYNG"/>
<dbReference type="PANTHER" id="PTHR10543:SF89">
    <property type="entry name" value="CAROTENOID 9,10(9',10')-CLEAVAGE DIOXYGENASE 1"/>
    <property type="match status" value="1"/>
</dbReference>
<feature type="compositionally biased region" description="Basic and acidic residues" evidence="6">
    <location>
        <begin position="665"/>
        <end position="682"/>
    </location>
</feature>
<evidence type="ECO:0000256" key="3">
    <source>
        <dbReference type="ARBA" id="ARBA00023002"/>
    </source>
</evidence>
<feature type="binding site" evidence="5">
    <location>
        <position position="630"/>
    </location>
    <ligand>
        <name>Fe cation</name>
        <dbReference type="ChEBI" id="CHEBI:24875"/>
        <note>catalytic</note>
    </ligand>
</feature>
<dbReference type="InterPro" id="IPR004294">
    <property type="entry name" value="Carotenoid_Oase"/>
</dbReference>
<feature type="compositionally biased region" description="Basic residues" evidence="6">
    <location>
        <begin position="534"/>
        <end position="544"/>
    </location>
</feature>
<evidence type="ECO:0000256" key="6">
    <source>
        <dbReference type="SAM" id="MobiDB-lite"/>
    </source>
</evidence>
<evidence type="ECO:0000313" key="8">
    <source>
        <dbReference type="Proteomes" id="UP000007304"/>
    </source>
</evidence>
<organism evidence="7 8">
    <name type="scientific">Exophiala dermatitidis (strain ATCC 34100 / CBS 525.76 / NIH/UT8656)</name>
    <name type="common">Black yeast</name>
    <name type="synonym">Wangiella dermatitidis</name>
    <dbReference type="NCBI Taxonomy" id="858893"/>
    <lineage>
        <taxon>Eukaryota</taxon>
        <taxon>Fungi</taxon>
        <taxon>Dikarya</taxon>
        <taxon>Ascomycota</taxon>
        <taxon>Pezizomycotina</taxon>
        <taxon>Eurotiomycetes</taxon>
        <taxon>Chaetothyriomycetidae</taxon>
        <taxon>Chaetothyriales</taxon>
        <taxon>Herpotrichiellaceae</taxon>
        <taxon>Exophiala</taxon>
    </lineage>
</organism>
<name>H6BRB8_EXODN</name>
<comment type="cofactor">
    <cofactor evidence="5">
        <name>Fe(2+)</name>
        <dbReference type="ChEBI" id="CHEBI:29033"/>
    </cofactor>
    <text evidence="5">Binds 1 Fe(2+) ion per subunit.</text>
</comment>
<keyword evidence="7" id="KW-0223">Dioxygenase</keyword>
<dbReference type="RefSeq" id="XP_009155160.1">
    <property type="nucleotide sequence ID" value="XM_009156912.1"/>
</dbReference>
<dbReference type="eggNOG" id="KOG1285">
    <property type="taxonomic scope" value="Eukaryota"/>
</dbReference>
<dbReference type="OrthoDB" id="1069523at2759"/>
<dbReference type="GO" id="GO:0016121">
    <property type="term" value="P:carotene catabolic process"/>
    <property type="evidence" value="ECO:0007669"/>
    <property type="project" value="TreeGrafter"/>
</dbReference>
<feature type="binding site" evidence="5">
    <location>
        <position position="290"/>
    </location>
    <ligand>
        <name>Fe cation</name>
        <dbReference type="ChEBI" id="CHEBI:24875"/>
        <note>catalytic</note>
    </ligand>
</feature>